<dbReference type="EMBL" id="KV878137">
    <property type="protein sequence ID" value="OJJ07702.1"/>
    <property type="molecule type" value="Genomic_DNA"/>
</dbReference>
<dbReference type="PANTHER" id="PTHR24322">
    <property type="entry name" value="PKSB"/>
    <property type="match status" value="1"/>
</dbReference>
<dbReference type="PANTHER" id="PTHR24322:SF736">
    <property type="entry name" value="RETINOL DEHYDROGENASE 10"/>
    <property type="match status" value="1"/>
</dbReference>
<evidence type="ECO:0000256" key="5">
    <source>
        <dbReference type="ARBA" id="ARBA00022989"/>
    </source>
</evidence>
<evidence type="ECO:0000256" key="9">
    <source>
        <dbReference type="ARBA" id="ARBA00059620"/>
    </source>
</evidence>
<dbReference type="FunFam" id="3.40.50.720:FF:000131">
    <property type="entry name" value="Short-chain dehydrogenase/reductase 3"/>
    <property type="match status" value="1"/>
</dbReference>
<keyword evidence="8" id="KW-0472">Membrane</keyword>
<evidence type="ECO:0000256" key="1">
    <source>
        <dbReference type="ARBA" id="ARBA00004141"/>
    </source>
</evidence>
<keyword evidence="3" id="KW-0812">Transmembrane</keyword>
<evidence type="ECO:0000256" key="12">
    <source>
        <dbReference type="RuleBase" id="RU000363"/>
    </source>
</evidence>
<name>A0A1L9Q1X0_ASPVE</name>
<dbReference type="Proteomes" id="UP000184073">
    <property type="component" value="Unassembled WGS sequence"/>
</dbReference>
<dbReference type="PRINTS" id="PR00080">
    <property type="entry name" value="SDRFAMILY"/>
</dbReference>
<keyword evidence="6" id="KW-0560">Oxidoreductase</keyword>
<comment type="subcellular location">
    <subcellularLocation>
        <location evidence="1">Membrane</location>
        <topology evidence="1">Multi-pass membrane protein</topology>
    </subcellularLocation>
</comment>
<dbReference type="GO" id="GO:0016020">
    <property type="term" value="C:membrane"/>
    <property type="evidence" value="ECO:0007669"/>
    <property type="project" value="UniProtKB-SubCell"/>
</dbReference>
<dbReference type="PROSITE" id="PS00061">
    <property type="entry name" value="ADH_SHORT"/>
    <property type="match status" value="1"/>
</dbReference>
<dbReference type="InterPro" id="IPR036291">
    <property type="entry name" value="NAD(P)-bd_dom_sf"/>
</dbReference>
<dbReference type="RefSeq" id="XP_040673464.1">
    <property type="nucleotide sequence ID" value="XM_040813667.1"/>
</dbReference>
<evidence type="ECO:0000256" key="10">
    <source>
        <dbReference type="ARBA" id="ARBA00068717"/>
    </source>
</evidence>
<organism evidence="13 14">
    <name type="scientific">Aspergillus versicolor CBS 583.65</name>
    <dbReference type="NCBI Taxonomy" id="1036611"/>
    <lineage>
        <taxon>Eukaryota</taxon>
        <taxon>Fungi</taxon>
        <taxon>Dikarya</taxon>
        <taxon>Ascomycota</taxon>
        <taxon>Pezizomycotina</taxon>
        <taxon>Eurotiomycetes</taxon>
        <taxon>Eurotiomycetidae</taxon>
        <taxon>Eurotiales</taxon>
        <taxon>Aspergillaceae</taxon>
        <taxon>Aspergillus</taxon>
        <taxon>Aspergillus subgen. Nidulantes</taxon>
    </lineage>
</organism>
<reference evidence="14" key="1">
    <citation type="journal article" date="2017" name="Genome Biol.">
        <title>Comparative genomics reveals high biological diversity and specific adaptations in the industrially and medically important fungal genus Aspergillus.</title>
        <authorList>
            <person name="de Vries R.P."/>
            <person name="Riley R."/>
            <person name="Wiebenga A."/>
            <person name="Aguilar-Osorio G."/>
            <person name="Amillis S."/>
            <person name="Uchima C.A."/>
            <person name="Anderluh G."/>
            <person name="Asadollahi M."/>
            <person name="Askin M."/>
            <person name="Barry K."/>
            <person name="Battaglia E."/>
            <person name="Bayram O."/>
            <person name="Benocci T."/>
            <person name="Braus-Stromeyer S.A."/>
            <person name="Caldana C."/>
            <person name="Canovas D."/>
            <person name="Cerqueira G.C."/>
            <person name="Chen F."/>
            <person name="Chen W."/>
            <person name="Choi C."/>
            <person name="Clum A."/>
            <person name="Dos Santos R.A."/>
            <person name="Damasio A.R."/>
            <person name="Diallinas G."/>
            <person name="Emri T."/>
            <person name="Fekete E."/>
            <person name="Flipphi M."/>
            <person name="Freyberg S."/>
            <person name="Gallo A."/>
            <person name="Gournas C."/>
            <person name="Habgood R."/>
            <person name="Hainaut M."/>
            <person name="Harispe M.L."/>
            <person name="Henrissat B."/>
            <person name="Hilden K.S."/>
            <person name="Hope R."/>
            <person name="Hossain A."/>
            <person name="Karabika E."/>
            <person name="Karaffa L."/>
            <person name="Karanyi Z."/>
            <person name="Krasevec N."/>
            <person name="Kuo A."/>
            <person name="Kusch H."/>
            <person name="LaButti K."/>
            <person name="Lagendijk E.L."/>
            <person name="Lapidus A."/>
            <person name="Levasseur A."/>
            <person name="Lindquist E."/>
            <person name="Lipzen A."/>
            <person name="Logrieco A.F."/>
            <person name="MacCabe A."/>
            <person name="Maekelae M.R."/>
            <person name="Malavazi I."/>
            <person name="Melin P."/>
            <person name="Meyer V."/>
            <person name="Mielnichuk N."/>
            <person name="Miskei M."/>
            <person name="Molnar A.P."/>
            <person name="Mule G."/>
            <person name="Ngan C.Y."/>
            <person name="Orejas M."/>
            <person name="Orosz E."/>
            <person name="Ouedraogo J.P."/>
            <person name="Overkamp K.M."/>
            <person name="Park H.-S."/>
            <person name="Perrone G."/>
            <person name="Piumi F."/>
            <person name="Punt P.J."/>
            <person name="Ram A.F."/>
            <person name="Ramon A."/>
            <person name="Rauscher S."/>
            <person name="Record E."/>
            <person name="Riano-Pachon D.M."/>
            <person name="Robert V."/>
            <person name="Roehrig J."/>
            <person name="Ruller R."/>
            <person name="Salamov A."/>
            <person name="Salih N.S."/>
            <person name="Samson R.A."/>
            <person name="Sandor E."/>
            <person name="Sanguinetti M."/>
            <person name="Schuetze T."/>
            <person name="Sepcic K."/>
            <person name="Shelest E."/>
            <person name="Sherlock G."/>
            <person name="Sophianopoulou V."/>
            <person name="Squina F.M."/>
            <person name="Sun H."/>
            <person name="Susca A."/>
            <person name="Todd R.B."/>
            <person name="Tsang A."/>
            <person name="Unkles S.E."/>
            <person name="van de Wiele N."/>
            <person name="van Rossen-Uffink D."/>
            <person name="Oliveira J.V."/>
            <person name="Vesth T.C."/>
            <person name="Visser J."/>
            <person name="Yu J.-H."/>
            <person name="Zhou M."/>
            <person name="Andersen M.R."/>
            <person name="Archer D.B."/>
            <person name="Baker S.E."/>
            <person name="Benoit I."/>
            <person name="Brakhage A.A."/>
            <person name="Braus G.H."/>
            <person name="Fischer R."/>
            <person name="Frisvad J.C."/>
            <person name="Goldman G.H."/>
            <person name="Houbraken J."/>
            <person name="Oakley B."/>
            <person name="Pocsi I."/>
            <person name="Scazzocchio C."/>
            <person name="Seiboth B."/>
            <person name="vanKuyk P.A."/>
            <person name="Wortman J."/>
            <person name="Dyer P.S."/>
            <person name="Grigoriev I.V."/>
        </authorList>
    </citation>
    <scope>NUCLEOTIDE SEQUENCE [LARGE SCALE GENOMIC DNA]</scope>
    <source>
        <strain evidence="14">CBS 583.65</strain>
    </source>
</reference>
<keyword evidence="14" id="KW-1185">Reference proteome</keyword>
<evidence type="ECO:0000256" key="11">
    <source>
        <dbReference type="ARBA" id="ARBA00082544"/>
    </source>
</evidence>
<dbReference type="Gene3D" id="3.40.50.720">
    <property type="entry name" value="NAD(P)-binding Rossmann-like Domain"/>
    <property type="match status" value="1"/>
</dbReference>
<keyword evidence="5" id="KW-1133">Transmembrane helix</keyword>
<dbReference type="GO" id="GO:0052650">
    <property type="term" value="F:all-trans-retinol dehydrogenase (NADP+) activity"/>
    <property type="evidence" value="ECO:0007669"/>
    <property type="project" value="UniProtKB-ARBA"/>
</dbReference>
<dbReference type="AlphaFoldDB" id="A0A1L9Q1X0"/>
<dbReference type="STRING" id="1036611.A0A1L9Q1X0"/>
<keyword evidence="7" id="KW-0443">Lipid metabolism</keyword>
<dbReference type="VEuPathDB" id="FungiDB:ASPVEDRAFT_46941"/>
<evidence type="ECO:0000256" key="7">
    <source>
        <dbReference type="ARBA" id="ARBA00023098"/>
    </source>
</evidence>
<protein>
    <recommendedName>
        <fullName evidence="10">Short-chain dehydrogenase/reductase 3</fullName>
    </recommendedName>
    <alternativeName>
        <fullName evidence="11">Retinal short-chain dehydrogenase/reductase 1</fullName>
    </alternativeName>
</protein>
<dbReference type="PRINTS" id="PR00081">
    <property type="entry name" value="GDHRDH"/>
</dbReference>
<evidence type="ECO:0000256" key="4">
    <source>
        <dbReference type="ARBA" id="ARBA00022857"/>
    </source>
</evidence>
<dbReference type="OrthoDB" id="10253736at2759"/>
<comment type="similarity">
    <text evidence="2 12">Belongs to the short-chain dehydrogenases/reductases (SDR) family.</text>
</comment>
<comment type="function">
    <text evidence="9">Catalyzes the reduction of all-trans-retinal to all-trans-retinol in the presence of NADPH.</text>
</comment>
<dbReference type="InterPro" id="IPR002347">
    <property type="entry name" value="SDR_fam"/>
</dbReference>
<evidence type="ECO:0000256" key="6">
    <source>
        <dbReference type="ARBA" id="ARBA00023002"/>
    </source>
</evidence>
<evidence type="ECO:0000256" key="3">
    <source>
        <dbReference type="ARBA" id="ARBA00022692"/>
    </source>
</evidence>
<evidence type="ECO:0000256" key="2">
    <source>
        <dbReference type="ARBA" id="ARBA00006484"/>
    </source>
</evidence>
<dbReference type="SUPFAM" id="SSF51735">
    <property type="entry name" value="NAD(P)-binding Rossmann-fold domains"/>
    <property type="match status" value="1"/>
</dbReference>
<accession>A0A1L9Q1X0</accession>
<proteinExistence type="inferred from homology"/>
<gene>
    <name evidence="13" type="ORF">ASPVEDRAFT_46941</name>
</gene>
<evidence type="ECO:0000256" key="8">
    <source>
        <dbReference type="ARBA" id="ARBA00023136"/>
    </source>
</evidence>
<dbReference type="GeneID" id="63729178"/>
<keyword evidence="4" id="KW-0521">NADP</keyword>
<dbReference type="InterPro" id="IPR020904">
    <property type="entry name" value="Sc_DH/Rdtase_CS"/>
</dbReference>
<evidence type="ECO:0000313" key="13">
    <source>
        <dbReference type="EMBL" id="OJJ07702.1"/>
    </source>
</evidence>
<dbReference type="GO" id="GO:0044550">
    <property type="term" value="P:secondary metabolite biosynthetic process"/>
    <property type="evidence" value="ECO:0007669"/>
    <property type="project" value="UniProtKB-ARBA"/>
</dbReference>
<sequence>MRSLLQYVIQSLTAANRAVLQPVVPGSLLVALYYGPPQLRNQIFDLLARYSAVTPQKLKLILSVWLTLGAVRVGSSALSRLAANNWHASPPEPWDWPTEIAVVTGGCGGIGRVIVEGLSKRGITVVVVDFQELPEDLRDNKLIKHFPCDLTAANAVADVAKTIRHEVGNPTILINNAGIMGTHGVLETSDDYLQKIFKINLLSHWSTTREFVPYMIKRNKGHVVTIASMASFVTVGTSLDYCATKAGALAFHEGLGGELRHIYKAPGVITTVVHPNYVRTPMTGDHTYRYVRQEGSMLGPQEVGNRVVQQVLAGRGGQVILPEHLSITTSLRAWPTWMQDSVRDLISKPVIAGLG</sequence>
<dbReference type="Pfam" id="PF00106">
    <property type="entry name" value="adh_short"/>
    <property type="match status" value="1"/>
</dbReference>
<evidence type="ECO:0000313" key="14">
    <source>
        <dbReference type="Proteomes" id="UP000184073"/>
    </source>
</evidence>